<keyword evidence="4" id="KW-1185">Reference proteome</keyword>
<evidence type="ECO:0000259" key="2">
    <source>
        <dbReference type="Pfam" id="PF02018"/>
    </source>
</evidence>
<sequence length="395" mass="43391">MQQIEPSFTVQQSTDDSSVYFFENTTPGKENFYNYWQFTLDGPKFADAVGPVEHKFSEEGFKRVVLTVVSRNGSAFTSQDLTVALPLPDDTRFLFNPENLLANGYLAEGADDDFTNWGKFNGEDRISQESSEVLVGFRSAKVANPVDGNPWETQFVSDAAPTVNGEEYTVSVWVKGDPGVIRFSTNPGVGGDQYGPDYTVTTDWAQYSWTFTANSDTTLIALDMGTTEAEFFIDAIELVSGSEPLPLPSNDSELLNGGLEEGADNDFTNWGKFNGEDRLLEETIEVLGGSRGLKVVNPVNGNPWETQFVSDAFDTVNGDSYTISLWIKGENAAVVRFSTNPGVGGDQYGPDYTATSEWTKYSWIFTANSDTTLIALDMGTTEGTFYVDDIKVVKD</sequence>
<organism evidence="3 4">
    <name type="scientific">Aquimarina litoralis</name>
    <dbReference type="NCBI Taxonomy" id="584605"/>
    <lineage>
        <taxon>Bacteria</taxon>
        <taxon>Pseudomonadati</taxon>
        <taxon>Bacteroidota</taxon>
        <taxon>Flavobacteriia</taxon>
        <taxon>Flavobacteriales</taxon>
        <taxon>Flavobacteriaceae</taxon>
        <taxon>Aquimarina</taxon>
    </lineage>
</organism>
<proteinExistence type="predicted"/>
<evidence type="ECO:0000313" key="4">
    <source>
        <dbReference type="Proteomes" id="UP001501758"/>
    </source>
</evidence>
<keyword evidence="1" id="KW-0378">Hydrolase</keyword>
<protein>
    <recommendedName>
        <fullName evidence="2">CBM-cenC domain-containing protein</fullName>
    </recommendedName>
</protein>
<gene>
    <name evidence="3" type="ORF">GCM10009430_14510</name>
</gene>
<dbReference type="Gene3D" id="2.60.120.260">
    <property type="entry name" value="Galactose-binding domain-like"/>
    <property type="match status" value="2"/>
</dbReference>
<dbReference type="SUPFAM" id="SSF49785">
    <property type="entry name" value="Galactose-binding domain-like"/>
    <property type="match status" value="2"/>
</dbReference>
<feature type="domain" description="CBM-cenC" evidence="2">
    <location>
        <begin position="111"/>
        <end position="217"/>
    </location>
</feature>
<comment type="caution">
    <text evidence="3">The sequence shown here is derived from an EMBL/GenBank/DDBJ whole genome shotgun (WGS) entry which is preliminary data.</text>
</comment>
<dbReference type="Pfam" id="PF02018">
    <property type="entry name" value="CBM_4_9"/>
    <property type="match status" value="1"/>
</dbReference>
<evidence type="ECO:0000256" key="1">
    <source>
        <dbReference type="ARBA" id="ARBA00022801"/>
    </source>
</evidence>
<evidence type="ECO:0000313" key="3">
    <source>
        <dbReference type="EMBL" id="GAA0717504.1"/>
    </source>
</evidence>
<accession>A0ABP3TT95</accession>
<dbReference type="Proteomes" id="UP001501758">
    <property type="component" value="Unassembled WGS sequence"/>
</dbReference>
<reference evidence="4" key="1">
    <citation type="journal article" date="2019" name="Int. J. Syst. Evol. Microbiol.">
        <title>The Global Catalogue of Microorganisms (GCM) 10K type strain sequencing project: providing services to taxonomists for standard genome sequencing and annotation.</title>
        <authorList>
            <consortium name="The Broad Institute Genomics Platform"/>
            <consortium name="The Broad Institute Genome Sequencing Center for Infectious Disease"/>
            <person name="Wu L."/>
            <person name="Ma J."/>
        </authorList>
    </citation>
    <scope>NUCLEOTIDE SEQUENCE [LARGE SCALE GENOMIC DNA]</scope>
    <source>
        <strain evidence="4">JCM 15974</strain>
    </source>
</reference>
<dbReference type="InterPro" id="IPR008979">
    <property type="entry name" value="Galactose-bd-like_sf"/>
</dbReference>
<name>A0ABP3TT95_9FLAO</name>
<dbReference type="InterPro" id="IPR003305">
    <property type="entry name" value="CenC_carb-bd"/>
</dbReference>
<dbReference type="EMBL" id="BAAAGE010000001">
    <property type="protein sequence ID" value="GAA0717504.1"/>
    <property type="molecule type" value="Genomic_DNA"/>
</dbReference>